<protein>
    <recommendedName>
        <fullName evidence="6">Cytochrome P450</fullName>
    </recommendedName>
</protein>
<evidence type="ECO:0000256" key="3">
    <source>
        <dbReference type="RuleBase" id="RU000461"/>
    </source>
</evidence>
<keyword evidence="3" id="KW-0408">Iron</keyword>
<sequence>MLDKVSPVPVVPLEDLESDPHGTFRRFRDAHPFAIMPLGGYIVLRYDDVASLARDPRLRATEIALPAQLGITNGALFDIFEHGMLTANGDVHRRRRSALSRALVENVAQRYRAHVRRSAQVLLDSTYAEGELRLVRDYAAKLPAMGLASLLGIPNLEVPAFIRDVEAMNAFFRPDVTPEIVAAAEAAAGRVRHTIEELAGRNHDERDNDFVPAYLDAAQNQQGHSRIEALIQIVQLIIGGTESIRIAIVAQTANLMAHPRLWNSVCADPKLVAPAVSEALRFEPGIAGLVRISTDDILIGEHVLPAGELVVLSLMSALRDERKFERPDDFDIFRQDGGLSNLVFGAGAHKCIADAFGRAALEEALSALTERLPHACLVRPPVFQGYVFVRASSECRIAWVP</sequence>
<dbReference type="InterPro" id="IPR001128">
    <property type="entry name" value="Cyt_P450"/>
</dbReference>
<evidence type="ECO:0000256" key="1">
    <source>
        <dbReference type="ARBA" id="ARBA00001971"/>
    </source>
</evidence>
<keyword evidence="5" id="KW-1185">Reference proteome</keyword>
<keyword evidence="3" id="KW-0479">Metal-binding</keyword>
<dbReference type="GO" id="GO:0004497">
    <property type="term" value="F:monooxygenase activity"/>
    <property type="evidence" value="ECO:0007669"/>
    <property type="project" value="UniProtKB-KW"/>
</dbReference>
<dbReference type="Pfam" id="PF00067">
    <property type="entry name" value="p450"/>
    <property type="match status" value="1"/>
</dbReference>
<comment type="cofactor">
    <cofactor evidence="1">
        <name>heme</name>
        <dbReference type="ChEBI" id="CHEBI:30413"/>
    </cofactor>
</comment>
<comment type="caution">
    <text evidence="4">The sequence shown here is derived from an EMBL/GenBank/DDBJ whole genome shotgun (WGS) entry which is preliminary data.</text>
</comment>
<evidence type="ECO:0000313" key="4">
    <source>
        <dbReference type="EMBL" id="TDR85333.1"/>
    </source>
</evidence>
<dbReference type="InterPro" id="IPR036396">
    <property type="entry name" value="Cyt_P450_sf"/>
</dbReference>
<organism evidence="4 5">
    <name type="scientific">Enterovirga rhinocerotis</name>
    <dbReference type="NCBI Taxonomy" id="1339210"/>
    <lineage>
        <taxon>Bacteria</taxon>
        <taxon>Pseudomonadati</taxon>
        <taxon>Pseudomonadota</taxon>
        <taxon>Alphaproteobacteria</taxon>
        <taxon>Hyphomicrobiales</taxon>
        <taxon>Methylobacteriaceae</taxon>
        <taxon>Enterovirga</taxon>
    </lineage>
</organism>
<dbReference type="Proteomes" id="UP000295122">
    <property type="component" value="Unassembled WGS sequence"/>
</dbReference>
<dbReference type="SUPFAM" id="SSF48264">
    <property type="entry name" value="Cytochrome P450"/>
    <property type="match status" value="1"/>
</dbReference>
<gene>
    <name evidence="4" type="ORF">EV668_4449</name>
</gene>
<dbReference type="Gene3D" id="1.10.630.10">
    <property type="entry name" value="Cytochrome P450"/>
    <property type="match status" value="1"/>
</dbReference>
<dbReference type="InterPro" id="IPR002397">
    <property type="entry name" value="Cyt_P450_B"/>
</dbReference>
<name>A0A4R7BJY8_9HYPH</name>
<dbReference type="GO" id="GO:0020037">
    <property type="term" value="F:heme binding"/>
    <property type="evidence" value="ECO:0007669"/>
    <property type="project" value="InterPro"/>
</dbReference>
<keyword evidence="3" id="KW-0560">Oxidoreductase</keyword>
<dbReference type="AlphaFoldDB" id="A0A4R7BJY8"/>
<dbReference type="PROSITE" id="PS00086">
    <property type="entry name" value="CYTOCHROME_P450"/>
    <property type="match status" value="1"/>
</dbReference>
<evidence type="ECO:0000313" key="5">
    <source>
        <dbReference type="Proteomes" id="UP000295122"/>
    </source>
</evidence>
<proteinExistence type="inferred from homology"/>
<dbReference type="PANTHER" id="PTHR46696:SF1">
    <property type="entry name" value="CYTOCHROME P450 YJIB-RELATED"/>
    <property type="match status" value="1"/>
</dbReference>
<evidence type="ECO:0000256" key="2">
    <source>
        <dbReference type="ARBA" id="ARBA00010617"/>
    </source>
</evidence>
<dbReference type="PANTHER" id="PTHR46696">
    <property type="entry name" value="P450, PUTATIVE (EUROFUNG)-RELATED"/>
    <property type="match status" value="1"/>
</dbReference>
<dbReference type="PRINTS" id="PR00359">
    <property type="entry name" value="BP450"/>
</dbReference>
<dbReference type="InterPro" id="IPR017972">
    <property type="entry name" value="Cyt_P450_CS"/>
</dbReference>
<reference evidence="4 5" key="1">
    <citation type="submission" date="2019-03" db="EMBL/GenBank/DDBJ databases">
        <title>Genomic Encyclopedia of Type Strains, Phase IV (KMG-IV): sequencing the most valuable type-strain genomes for metagenomic binning, comparative biology and taxonomic classification.</title>
        <authorList>
            <person name="Goeker M."/>
        </authorList>
    </citation>
    <scope>NUCLEOTIDE SEQUENCE [LARGE SCALE GENOMIC DNA]</scope>
    <source>
        <strain evidence="4 5">DSM 25903</strain>
    </source>
</reference>
<dbReference type="GO" id="GO:0016705">
    <property type="term" value="F:oxidoreductase activity, acting on paired donors, with incorporation or reduction of molecular oxygen"/>
    <property type="evidence" value="ECO:0007669"/>
    <property type="project" value="InterPro"/>
</dbReference>
<dbReference type="GO" id="GO:0005506">
    <property type="term" value="F:iron ion binding"/>
    <property type="evidence" value="ECO:0007669"/>
    <property type="project" value="InterPro"/>
</dbReference>
<evidence type="ECO:0008006" key="6">
    <source>
        <dbReference type="Google" id="ProtNLM"/>
    </source>
</evidence>
<comment type="similarity">
    <text evidence="2 3">Belongs to the cytochrome P450 family.</text>
</comment>
<dbReference type="EMBL" id="SNZR01000017">
    <property type="protein sequence ID" value="TDR85333.1"/>
    <property type="molecule type" value="Genomic_DNA"/>
</dbReference>
<keyword evidence="3" id="KW-0349">Heme</keyword>
<keyword evidence="3" id="KW-0503">Monooxygenase</keyword>
<accession>A0A4R7BJY8</accession>